<evidence type="ECO:0000313" key="7">
    <source>
        <dbReference type="EMBL" id="MFC5468568.1"/>
    </source>
</evidence>
<feature type="transmembrane region" description="Helical" evidence="6">
    <location>
        <begin position="259"/>
        <end position="276"/>
    </location>
</feature>
<evidence type="ECO:0000313" key="8">
    <source>
        <dbReference type="Proteomes" id="UP001596105"/>
    </source>
</evidence>
<evidence type="ECO:0000256" key="6">
    <source>
        <dbReference type="SAM" id="Phobius"/>
    </source>
</evidence>
<dbReference type="EMBL" id="JBHSMH010000016">
    <property type="protein sequence ID" value="MFC5468568.1"/>
    <property type="molecule type" value="Genomic_DNA"/>
</dbReference>
<feature type="transmembrane region" description="Helical" evidence="6">
    <location>
        <begin position="283"/>
        <end position="305"/>
    </location>
</feature>
<feature type="transmembrane region" description="Helical" evidence="6">
    <location>
        <begin position="81"/>
        <end position="99"/>
    </location>
</feature>
<feature type="transmembrane region" description="Helical" evidence="6">
    <location>
        <begin position="311"/>
        <end position="331"/>
    </location>
</feature>
<dbReference type="CDD" id="cd06579">
    <property type="entry name" value="TM_PBP1_transp_AraH_like"/>
    <property type="match status" value="1"/>
</dbReference>
<feature type="transmembrane region" description="Helical" evidence="6">
    <location>
        <begin position="56"/>
        <end position="74"/>
    </location>
</feature>
<sequence>MNQTNRTNLMNRMRKHHLFWPLAVLGALLLFNLIYSPDFFSVKMRGGHLYGNVIDILNFGAPLILVAIGMTLVIATKGIDLSVGSIVAIAGAMACLTISKGGDQNSLGLVLIAVGLALALSVVLGLWNGLLVSGAGIQPIIATLILMVAGRGIAQLITDGQIITLSSPKYEFIGAGSLATLPFSIFVVVAVFAIAALVTRKTALGMFIESVGCNPEASRLAGIRSKYIVIAVYMFCGLCAGIAGLLLSSNISSADGNNAGLWYELDAILAVVIGGTSLNGGRFYLTGTLVGALIIQTLSTTIYTVGIPPEVTLVVKAFVVLAVCLIQSEAFRKALAYRWKTRRYPGEKEVARHV</sequence>
<dbReference type="InterPro" id="IPR001851">
    <property type="entry name" value="ABC_transp_permease"/>
</dbReference>
<comment type="subcellular location">
    <subcellularLocation>
        <location evidence="1">Cell membrane</location>
        <topology evidence="1">Multi-pass membrane protein</topology>
    </subcellularLocation>
</comment>
<keyword evidence="8" id="KW-1185">Reference proteome</keyword>
<dbReference type="Pfam" id="PF02653">
    <property type="entry name" value="BPD_transp_2"/>
    <property type="match status" value="1"/>
</dbReference>
<keyword evidence="5 6" id="KW-0472">Membrane</keyword>
<evidence type="ECO:0000256" key="3">
    <source>
        <dbReference type="ARBA" id="ARBA00022692"/>
    </source>
</evidence>
<keyword evidence="3 6" id="KW-0812">Transmembrane</keyword>
<reference evidence="8" key="1">
    <citation type="journal article" date="2019" name="Int. J. Syst. Evol. Microbiol.">
        <title>The Global Catalogue of Microorganisms (GCM) 10K type strain sequencing project: providing services to taxonomists for standard genome sequencing and annotation.</title>
        <authorList>
            <consortium name="The Broad Institute Genomics Platform"/>
            <consortium name="The Broad Institute Genome Sequencing Center for Infectious Disease"/>
            <person name="Wu L."/>
            <person name="Ma J."/>
        </authorList>
    </citation>
    <scope>NUCLEOTIDE SEQUENCE [LARGE SCALE GENOMIC DNA]</scope>
    <source>
        <strain evidence="8">CCUG 57113</strain>
    </source>
</reference>
<dbReference type="PANTHER" id="PTHR32196">
    <property type="entry name" value="ABC TRANSPORTER PERMEASE PROTEIN YPHD-RELATED-RELATED"/>
    <property type="match status" value="1"/>
</dbReference>
<proteinExistence type="predicted"/>
<organism evidence="7 8">
    <name type="scientific">Cohnella suwonensis</name>
    <dbReference type="NCBI Taxonomy" id="696072"/>
    <lineage>
        <taxon>Bacteria</taxon>
        <taxon>Bacillati</taxon>
        <taxon>Bacillota</taxon>
        <taxon>Bacilli</taxon>
        <taxon>Bacillales</taxon>
        <taxon>Paenibacillaceae</taxon>
        <taxon>Cohnella</taxon>
    </lineage>
</organism>
<evidence type="ECO:0000256" key="5">
    <source>
        <dbReference type="ARBA" id="ARBA00023136"/>
    </source>
</evidence>
<comment type="caution">
    <text evidence="7">The sequence shown here is derived from an EMBL/GenBank/DDBJ whole genome shotgun (WGS) entry which is preliminary data.</text>
</comment>
<dbReference type="RefSeq" id="WP_378081717.1">
    <property type="nucleotide sequence ID" value="NZ_JBHSMH010000016.1"/>
</dbReference>
<name>A0ABW0LRP4_9BACL</name>
<accession>A0ABW0LRP4</accession>
<keyword evidence="4 6" id="KW-1133">Transmembrane helix</keyword>
<dbReference type="Proteomes" id="UP001596105">
    <property type="component" value="Unassembled WGS sequence"/>
</dbReference>
<gene>
    <name evidence="7" type="ORF">ACFPPD_07530</name>
</gene>
<evidence type="ECO:0000256" key="4">
    <source>
        <dbReference type="ARBA" id="ARBA00022989"/>
    </source>
</evidence>
<feature type="transmembrane region" description="Helical" evidence="6">
    <location>
        <begin position="18"/>
        <end position="36"/>
    </location>
</feature>
<feature type="transmembrane region" description="Helical" evidence="6">
    <location>
        <begin position="178"/>
        <end position="198"/>
    </location>
</feature>
<dbReference type="PANTHER" id="PTHR32196:SF19">
    <property type="entry name" value="GALACTOFURANOSE TRANSPORTER PERMEASE PROTEIN YTFT"/>
    <property type="match status" value="1"/>
</dbReference>
<feature type="transmembrane region" description="Helical" evidence="6">
    <location>
        <begin position="105"/>
        <end position="127"/>
    </location>
</feature>
<evidence type="ECO:0000256" key="1">
    <source>
        <dbReference type="ARBA" id="ARBA00004651"/>
    </source>
</evidence>
<protein>
    <submittedName>
        <fullName evidence="7">ABC transporter permease</fullName>
    </submittedName>
</protein>
<keyword evidence="2" id="KW-1003">Cell membrane</keyword>
<feature type="transmembrane region" description="Helical" evidence="6">
    <location>
        <begin position="227"/>
        <end position="247"/>
    </location>
</feature>
<feature type="transmembrane region" description="Helical" evidence="6">
    <location>
        <begin position="139"/>
        <end position="158"/>
    </location>
</feature>
<evidence type="ECO:0000256" key="2">
    <source>
        <dbReference type="ARBA" id="ARBA00022475"/>
    </source>
</evidence>